<evidence type="ECO:0000313" key="1">
    <source>
        <dbReference type="EMBL" id="TCU13248.1"/>
    </source>
</evidence>
<comment type="caution">
    <text evidence="1">The sequence shown here is derived from an EMBL/GenBank/DDBJ whole genome shotgun (WGS) entry which is preliminary data.</text>
</comment>
<dbReference type="Proteomes" id="UP000295547">
    <property type="component" value="Unassembled WGS sequence"/>
</dbReference>
<organism evidence="1 2">
    <name type="scientific">Rhizobium azibense</name>
    <dbReference type="NCBI Taxonomy" id="1136135"/>
    <lineage>
        <taxon>Bacteria</taxon>
        <taxon>Pseudomonadati</taxon>
        <taxon>Pseudomonadota</taxon>
        <taxon>Alphaproteobacteria</taxon>
        <taxon>Hyphomicrobiales</taxon>
        <taxon>Rhizobiaceae</taxon>
        <taxon>Rhizobium/Agrobacterium group</taxon>
        <taxon>Rhizobium</taxon>
    </lineage>
</organism>
<reference evidence="1 2" key="1">
    <citation type="submission" date="2019-03" db="EMBL/GenBank/DDBJ databases">
        <title>Genomic Encyclopedia of Type Strains, Phase IV (KMG-V): Genome sequencing to study the core and pangenomes of soil and plant-associated prokaryotes.</title>
        <authorList>
            <person name="Whitman W."/>
        </authorList>
    </citation>
    <scope>NUCLEOTIDE SEQUENCE [LARGE SCALE GENOMIC DNA]</scope>
    <source>
        <strain evidence="1 2">Gr42</strain>
    </source>
</reference>
<keyword evidence="2" id="KW-1185">Reference proteome</keyword>
<dbReference type="GeneID" id="74309082"/>
<dbReference type="EMBL" id="SMBJ01000035">
    <property type="protein sequence ID" value="TCU13248.1"/>
    <property type="molecule type" value="Genomic_DNA"/>
</dbReference>
<proteinExistence type="predicted"/>
<protein>
    <submittedName>
        <fullName evidence="1">Uncharacterized protein</fullName>
    </submittedName>
</protein>
<name>A0A4R3PX90_9HYPH</name>
<dbReference type="AlphaFoldDB" id="A0A4R3PX90"/>
<gene>
    <name evidence="1" type="ORF">EV130_1352</name>
</gene>
<sequence length="41" mass="4879">MMNNMAAYRVTELTPQEAAETSGGWYFWVYLFLRRYGHLFG</sequence>
<accession>A0A4R3PX90</accession>
<dbReference type="RefSeq" id="WP_004676277.1">
    <property type="nucleotide sequence ID" value="NZ_SMBJ01000035.1"/>
</dbReference>
<evidence type="ECO:0000313" key="2">
    <source>
        <dbReference type="Proteomes" id="UP000295547"/>
    </source>
</evidence>